<dbReference type="EMBL" id="WUEY01000008">
    <property type="protein sequence ID" value="NEI71808.1"/>
    <property type="molecule type" value="Genomic_DNA"/>
</dbReference>
<accession>A0A6L9UBC7</accession>
<feature type="non-terminal residue" evidence="1">
    <location>
        <position position="61"/>
    </location>
</feature>
<dbReference type="AlphaFoldDB" id="A0A6L9UBC7"/>
<reference evidence="1 2" key="1">
    <citation type="submission" date="2019-12" db="EMBL/GenBank/DDBJ databases">
        <title>Rhizobium genotypes associated with high levels of biological nitrogen fixation by grain legumes in a temperate-maritime cropping system.</title>
        <authorList>
            <person name="Maluk M."/>
            <person name="Francesc Ferrando Molina F."/>
            <person name="Lopez Del Egido L."/>
            <person name="Lafos M."/>
            <person name="Langarica-Fuentes A."/>
            <person name="Gebre Yohannes G."/>
            <person name="Young M.W."/>
            <person name="Martin P."/>
            <person name="Gantlett R."/>
            <person name="Kenicer G."/>
            <person name="Hawes C."/>
            <person name="Begg G.S."/>
            <person name="Quilliam R.S."/>
            <person name="Squire G.R."/>
            <person name="Poole P.S."/>
            <person name="Young P.W."/>
            <person name="Iannetta P.M."/>
            <person name="James E.K."/>
        </authorList>
    </citation>
    <scope>NUCLEOTIDE SEQUENCE [LARGE SCALE GENOMIC DNA]</scope>
    <source>
        <strain evidence="1 2">JHI1118</strain>
    </source>
</reference>
<name>A0A6L9UBC7_9HYPH</name>
<evidence type="ECO:0000313" key="1">
    <source>
        <dbReference type="EMBL" id="NEI71808.1"/>
    </source>
</evidence>
<sequence length="61" mass="6273">MVELPRKDAFETSAKADGKIRETPSVAAQEIALAVPAKVETSVLKRSLLIAALVAVVGVGG</sequence>
<gene>
    <name evidence="1" type="ORF">GR212_19665</name>
</gene>
<organism evidence="1 2">
    <name type="scientific">Rhizobium lusitanum</name>
    <dbReference type="NCBI Taxonomy" id="293958"/>
    <lineage>
        <taxon>Bacteria</taxon>
        <taxon>Pseudomonadati</taxon>
        <taxon>Pseudomonadota</taxon>
        <taxon>Alphaproteobacteria</taxon>
        <taxon>Hyphomicrobiales</taxon>
        <taxon>Rhizobiaceae</taxon>
        <taxon>Rhizobium/Agrobacterium group</taxon>
        <taxon>Rhizobium</taxon>
    </lineage>
</organism>
<comment type="caution">
    <text evidence="1">The sequence shown here is derived from an EMBL/GenBank/DDBJ whole genome shotgun (WGS) entry which is preliminary data.</text>
</comment>
<protein>
    <submittedName>
        <fullName evidence="1">HlyD family secretion protein</fullName>
    </submittedName>
</protein>
<dbReference type="Proteomes" id="UP000483035">
    <property type="component" value="Unassembled WGS sequence"/>
</dbReference>
<proteinExistence type="predicted"/>
<evidence type="ECO:0000313" key="2">
    <source>
        <dbReference type="Proteomes" id="UP000483035"/>
    </source>
</evidence>